<sequence length="78" mass="8869">MGPTMPVPSRPLRQPPRLAYLGHAEHKGTLCIAKNTTWRRNLRSQGLPVVRRSWWWEGRMAGEGVGWVGQRDGEAAHR</sequence>
<dbReference type="EMBL" id="VSRR010011651">
    <property type="protein sequence ID" value="MPC53473.1"/>
    <property type="molecule type" value="Genomic_DNA"/>
</dbReference>
<evidence type="ECO:0000313" key="1">
    <source>
        <dbReference type="EMBL" id="MPC53473.1"/>
    </source>
</evidence>
<organism evidence="1 2">
    <name type="scientific">Portunus trituberculatus</name>
    <name type="common">Swimming crab</name>
    <name type="synonym">Neptunus trituberculatus</name>
    <dbReference type="NCBI Taxonomy" id="210409"/>
    <lineage>
        <taxon>Eukaryota</taxon>
        <taxon>Metazoa</taxon>
        <taxon>Ecdysozoa</taxon>
        <taxon>Arthropoda</taxon>
        <taxon>Crustacea</taxon>
        <taxon>Multicrustacea</taxon>
        <taxon>Malacostraca</taxon>
        <taxon>Eumalacostraca</taxon>
        <taxon>Eucarida</taxon>
        <taxon>Decapoda</taxon>
        <taxon>Pleocyemata</taxon>
        <taxon>Brachyura</taxon>
        <taxon>Eubrachyura</taxon>
        <taxon>Portunoidea</taxon>
        <taxon>Portunidae</taxon>
        <taxon>Portuninae</taxon>
        <taxon>Portunus</taxon>
    </lineage>
</organism>
<reference evidence="1 2" key="1">
    <citation type="submission" date="2019-05" db="EMBL/GenBank/DDBJ databases">
        <title>Another draft genome of Portunus trituberculatus and its Hox gene families provides insights of decapod evolution.</title>
        <authorList>
            <person name="Jeong J.-H."/>
            <person name="Song I."/>
            <person name="Kim S."/>
            <person name="Choi T."/>
            <person name="Kim D."/>
            <person name="Ryu S."/>
            <person name="Kim W."/>
        </authorList>
    </citation>
    <scope>NUCLEOTIDE SEQUENCE [LARGE SCALE GENOMIC DNA]</scope>
    <source>
        <tissue evidence="1">Muscle</tissue>
    </source>
</reference>
<proteinExistence type="predicted"/>
<keyword evidence="2" id="KW-1185">Reference proteome</keyword>
<evidence type="ECO:0000313" key="2">
    <source>
        <dbReference type="Proteomes" id="UP000324222"/>
    </source>
</evidence>
<gene>
    <name evidence="1" type="ORF">E2C01_047367</name>
</gene>
<accession>A0A5B7G8C1</accession>
<name>A0A5B7G8C1_PORTR</name>
<protein>
    <submittedName>
        <fullName evidence="1">Uncharacterized protein</fullName>
    </submittedName>
</protein>
<comment type="caution">
    <text evidence="1">The sequence shown here is derived from an EMBL/GenBank/DDBJ whole genome shotgun (WGS) entry which is preliminary data.</text>
</comment>
<dbReference type="Proteomes" id="UP000324222">
    <property type="component" value="Unassembled WGS sequence"/>
</dbReference>
<dbReference type="AlphaFoldDB" id="A0A5B7G8C1"/>